<dbReference type="OrthoDB" id="8694217at2759"/>
<name>A0A9W2XZ21_BETSP</name>
<dbReference type="KEGG" id="bspl:114860813"/>
<reference evidence="6" key="1">
    <citation type="submission" date="2025-08" db="UniProtKB">
        <authorList>
            <consortium name="RefSeq"/>
        </authorList>
    </citation>
    <scope>IDENTIFICATION</scope>
</reference>
<dbReference type="Pfam" id="PF07686">
    <property type="entry name" value="V-set"/>
    <property type="match status" value="1"/>
</dbReference>
<dbReference type="PROSITE" id="PS50835">
    <property type="entry name" value="IG_LIKE"/>
    <property type="match status" value="10"/>
</dbReference>
<protein>
    <submittedName>
        <fullName evidence="6">LOW QUALITY PROTEIN: uncharacterized protein LOC114860813</fullName>
    </submittedName>
</protein>
<dbReference type="AlphaFoldDB" id="A0A9W2XZ21"/>
<evidence type="ECO:0000256" key="1">
    <source>
        <dbReference type="ARBA" id="ARBA00023319"/>
    </source>
</evidence>
<feature type="domain" description="Ig-like" evidence="4">
    <location>
        <begin position="137"/>
        <end position="235"/>
    </location>
</feature>
<feature type="domain" description="Ig-like" evidence="4">
    <location>
        <begin position="834"/>
        <end position="927"/>
    </location>
</feature>
<dbReference type="SMART" id="SM00406">
    <property type="entry name" value="IGv"/>
    <property type="match status" value="1"/>
</dbReference>
<keyword evidence="5" id="KW-1185">Reference proteome</keyword>
<feature type="domain" description="Ig-like" evidence="4">
    <location>
        <begin position="928"/>
        <end position="1031"/>
    </location>
</feature>
<feature type="domain" description="Ig-like" evidence="4">
    <location>
        <begin position="237"/>
        <end position="332"/>
    </location>
</feature>
<keyword evidence="2" id="KW-0812">Transmembrane</keyword>
<dbReference type="SMART" id="SM00409">
    <property type="entry name" value="IG"/>
    <property type="match status" value="2"/>
</dbReference>
<feature type="chain" id="PRO_5040811333" evidence="3">
    <location>
        <begin position="19"/>
        <end position="1085"/>
    </location>
</feature>
<feature type="domain" description="Ig-like" evidence="4">
    <location>
        <begin position="740"/>
        <end position="828"/>
    </location>
</feature>
<dbReference type="PANTHER" id="PTHR23411">
    <property type="entry name" value="TAPASIN"/>
    <property type="match status" value="1"/>
</dbReference>
<feature type="domain" description="Ig-like" evidence="4">
    <location>
        <begin position="642"/>
        <end position="735"/>
    </location>
</feature>
<feature type="domain" description="Ig-like" evidence="4">
    <location>
        <begin position="342"/>
        <end position="432"/>
    </location>
</feature>
<dbReference type="SUPFAM" id="SSF48726">
    <property type="entry name" value="Immunoglobulin"/>
    <property type="match status" value="10"/>
</dbReference>
<dbReference type="InterPro" id="IPR013106">
    <property type="entry name" value="Ig_V-set"/>
</dbReference>
<feature type="domain" description="Ig-like" evidence="4">
    <location>
        <begin position="547"/>
        <end position="634"/>
    </location>
</feature>
<feature type="domain" description="Ig-like" evidence="4">
    <location>
        <begin position="3"/>
        <end position="130"/>
    </location>
</feature>
<dbReference type="InterPro" id="IPR013783">
    <property type="entry name" value="Ig-like_fold"/>
</dbReference>
<dbReference type="SMART" id="SM00407">
    <property type="entry name" value="IGc1"/>
    <property type="match status" value="6"/>
</dbReference>
<accession>A0A9W2XZ21</accession>
<evidence type="ECO:0000313" key="6">
    <source>
        <dbReference type="RefSeq" id="XP_055367014.1"/>
    </source>
</evidence>
<keyword evidence="2" id="KW-1133">Transmembrane helix</keyword>
<feature type="signal peptide" evidence="3">
    <location>
        <begin position="1"/>
        <end position="18"/>
    </location>
</feature>
<dbReference type="InterPro" id="IPR003599">
    <property type="entry name" value="Ig_sub"/>
</dbReference>
<dbReference type="CDD" id="cd21819">
    <property type="entry name" value="IgC1_CH1_IgM"/>
    <property type="match status" value="1"/>
</dbReference>
<organism evidence="5 6">
    <name type="scientific">Betta splendens</name>
    <name type="common">Siamese fighting fish</name>
    <dbReference type="NCBI Taxonomy" id="158456"/>
    <lineage>
        <taxon>Eukaryota</taxon>
        <taxon>Metazoa</taxon>
        <taxon>Chordata</taxon>
        <taxon>Craniata</taxon>
        <taxon>Vertebrata</taxon>
        <taxon>Euteleostomi</taxon>
        <taxon>Actinopterygii</taxon>
        <taxon>Neopterygii</taxon>
        <taxon>Teleostei</taxon>
        <taxon>Neoteleostei</taxon>
        <taxon>Acanthomorphata</taxon>
        <taxon>Anabantaria</taxon>
        <taxon>Anabantiformes</taxon>
        <taxon>Anabantoidei</taxon>
        <taxon>Osphronemidae</taxon>
        <taxon>Betta</taxon>
    </lineage>
</organism>
<dbReference type="Gene3D" id="2.60.40.10">
    <property type="entry name" value="Immunoglobulins"/>
    <property type="match status" value="9"/>
</dbReference>
<keyword evidence="3" id="KW-0732">Signal</keyword>
<dbReference type="InterPro" id="IPR007110">
    <property type="entry name" value="Ig-like_dom"/>
</dbReference>
<dbReference type="InterPro" id="IPR036179">
    <property type="entry name" value="Ig-like_dom_sf"/>
</dbReference>
<evidence type="ECO:0000313" key="5">
    <source>
        <dbReference type="Proteomes" id="UP000515150"/>
    </source>
</evidence>
<keyword evidence="2" id="KW-0472">Membrane</keyword>
<evidence type="ECO:0000259" key="4">
    <source>
        <dbReference type="PROSITE" id="PS50835"/>
    </source>
</evidence>
<dbReference type="RefSeq" id="XP_055367014.1">
    <property type="nucleotide sequence ID" value="XM_055511039.1"/>
</dbReference>
<dbReference type="InterPro" id="IPR050380">
    <property type="entry name" value="Immune_Resp_Modulators"/>
</dbReference>
<evidence type="ECO:0000256" key="2">
    <source>
        <dbReference type="SAM" id="Phobius"/>
    </source>
</evidence>
<gene>
    <name evidence="6" type="primary">LOC114860813</name>
</gene>
<sequence>MFPAALLLLLAAGSSVKCEQLTQPDSVTVQPGQHLTITCQVSYSMTSYYTAWIRQLQKGLEWMGYSCAGCTPVYKDSLKNKFSISVDSSSNTVTLNGQNLQPEDSAVYYCARDYYGAFDYWGKGTTVTVSSATSTAPTVFPLVPCGSGTGDKVTLACLATGFTPSTLTFSWTKDGTVLTDFIQYPPVLKNDVYTGISQIQVNKADWTSENPLKCSVTHVGGDANGVLLPPSRNIVPPNITLYPVWDDDDGASSVKLICTLSGYFPDTLEVQWKKEDATLDHGEQTQTKLQTVNSKGFTLSSEIKPKKGEWEKGTKYTCKSTHMETTFNKTISICNFHWRTRPSVQVEIPSFNTVMMAKSEVEATCVVKFDLKPKVTWLKDGVEASNTKIENKDNGTHMVSKLKVLSSEWKQLKSVTCKAVDQCSSTAEKTVNIEKKNIVSPSITLYPVWDGDNGASSVKLICTLSGYFPDTLEVQWKKGDDPLDSQEQTQRKLQSVAPEETYSLSSEIKPNNKHWEGGTKYTCKSTHNNKEFTKTISICKVRGRSLPSVEVEIPSFKTVMTSSEVEAVCVVQSAYKAKVTWLKDANKAPATQTESNAMPIVSKLKVSSSDWKQLRSVTCRAEHPCFQTTEKSVNVKGVVTRPSVEIRRSLTGLEQGDLVLLCNVTGLSSTDLYITFQDNKGETSDQLYVYLPEAPGLHSVTREWSVNALSGMKDRSFTCTVTQDFTGGVKSNSISFDAEPSVDVSAGEESDPQRLVCSGSGVSPQIQWLCGSEKVTSKTTSSISMGADGRVTVSSQLPVPENEWKTGRSFTCEVSDKSLNKQATKTISFCSAAPSSSRFVSVYARGPRAEELLKDEQVTVTCLLVGLGLKHFAITWKVDGIEQRANINTTQPVSHSNGTETLQSFFKISAKDWDAFKQVSCAGKHICPSQSYEDHVRKNTVIYSEPSATLLQGSHELVCLATGFSPASINISWSVKNSRKPVYHTTEPHAATNGTFSIQSHLNLSHNVWLPGDTIICTVTHQNTTLSLNVTKPDMLGKCLFLDEILQADVYQDVSVDSWYPMVTFLLLFLTAVVYNVGVTMVKTK</sequence>
<feature type="transmembrane region" description="Helical" evidence="2">
    <location>
        <begin position="1059"/>
        <end position="1082"/>
    </location>
</feature>
<dbReference type="CDD" id="cd00098">
    <property type="entry name" value="IgC1"/>
    <property type="match status" value="4"/>
</dbReference>
<evidence type="ECO:0000256" key="3">
    <source>
        <dbReference type="SAM" id="SignalP"/>
    </source>
</evidence>
<dbReference type="GeneID" id="114860813"/>
<proteinExistence type="predicted"/>
<dbReference type="Proteomes" id="UP000515150">
    <property type="component" value="Chromosome 8"/>
</dbReference>
<feature type="domain" description="Ig-like" evidence="4">
    <location>
        <begin position="441"/>
        <end position="537"/>
    </location>
</feature>
<dbReference type="InterPro" id="IPR003597">
    <property type="entry name" value="Ig_C1-set"/>
</dbReference>
<dbReference type="Pfam" id="PF07654">
    <property type="entry name" value="C1-set"/>
    <property type="match status" value="7"/>
</dbReference>
<keyword evidence="1" id="KW-0393">Immunoglobulin domain</keyword>